<dbReference type="GO" id="GO:0016787">
    <property type="term" value="F:hydrolase activity"/>
    <property type="evidence" value="ECO:0007669"/>
    <property type="project" value="UniProtKB-KW"/>
</dbReference>
<dbReference type="PANTHER" id="PTHR43784:SF2">
    <property type="entry name" value="GDSL-LIKE LIPASE_ACYLHYDROLASE, PUTATIVE (AFU_ORTHOLOGUE AFUA_2G00820)-RELATED"/>
    <property type="match status" value="1"/>
</dbReference>
<dbReference type="SUPFAM" id="SSF52266">
    <property type="entry name" value="SGNH hydrolase"/>
    <property type="match status" value="1"/>
</dbReference>
<sequence length="325" mass="35599">MELYRRAPTSPRLSDVFRVVPRVPSACQERLGSGSEWKQRNAILGGLLTSEHPWLRYVALGDSFTEGIGDPEPESVGGNRGWADRVAEVLAESAPDFAYANLAVRGKLLHQIVTEQIEPAIALKPDLITISAGGNDVIRPGSDPDALAAEFGTALTRLAETGATIVVFTGVDVGFSPVFQRIRGKVAIYNENLRRVAAQHDALIADQWALTDIQDARMWDRDRLHLAPLGHHTVARMVLRTLGVENDLEPMKPEPLPKTTWRAARSEDLVWAREYFVPWVIRRIRRVSSGDNILPKRPDVGPFLSRAAVDAAGADVSATSGDPVP</sequence>
<dbReference type="CDD" id="cd01832">
    <property type="entry name" value="SGNH_hydrolase_like_1"/>
    <property type="match status" value="1"/>
</dbReference>
<dbReference type="EMBL" id="SSSM01000001">
    <property type="protein sequence ID" value="THG33140.1"/>
    <property type="molecule type" value="Genomic_DNA"/>
</dbReference>
<dbReference type="PANTHER" id="PTHR43784">
    <property type="entry name" value="GDSL-LIKE LIPASE/ACYLHYDROLASE, PUTATIVE (AFU_ORTHOLOGUE AFUA_2G00820)-RELATED"/>
    <property type="match status" value="1"/>
</dbReference>
<reference evidence="2 3" key="1">
    <citation type="submission" date="2019-04" db="EMBL/GenBank/DDBJ databases">
        <authorList>
            <person name="Jiang L."/>
        </authorList>
    </citation>
    <scope>NUCLEOTIDE SEQUENCE [LARGE SCALE GENOMIC DNA]</scope>
    <source>
        <strain evidence="2 3">YIM 131853</strain>
    </source>
</reference>
<feature type="domain" description="SGNH hydrolase-type esterase" evidence="1">
    <location>
        <begin position="59"/>
        <end position="231"/>
    </location>
</feature>
<keyword evidence="3" id="KW-1185">Reference proteome</keyword>
<evidence type="ECO:0000313" key="3">
    <source>
        <dbReference type="Proteomes" id="UP000309133"/>
    </source>
</evidence>
<dbReference type="Gene3D" id="3.40.50.1110">
    <property type="entry name" value="SGNH hydrolase"/>
    <property type="match status" value="1"/>
</dbReference>
<dbReference type="OrthoDB" id="3465773at2"/>
<dbReference type="InterPro" id="IPR053140">
    <property type="entry name" value="GDSL_Rv0518-like"/>
</dbReference>
<evidence type="ECO:0000259" key="1">
    <source>
        <dbReference type="Pfam" id="PF13472"/>
    </source>
</evidence>
<dbReference type="Pfam" id="PF13472">
    <property type="entry name" value="Lipase_GDSL_2"/>
    <property type="match status" value="1"/>
</dbReference>
<dbReference type="Proteomes" id="UP000309133">
    <property type="component" value="Unassembled WGS sequence"/>
</dbReference>
<evidence type="ECO:0000313" key="2">
    <source>
        <dbReference type="EMBL" id="THG33140.1"/>
    </source>
</evidence>
<dbReference type="AlphaFoldDB" id="A0A4S4FR99"/>
<proteinExistence type="predicted"/>
<comment type="caution">
    <text evidence="2">The sequence shown here is derived from an EMBL/GenBank/DDBJ whole genome shotgun (WGS) entry which is preliminary data.</text>
</comment>
<gene>
    <name evidence="2" type="ORF">E6C64_01915</name>
</gene>
<protein>
    <submittedName>
        <fullName evidence="2">SGNH/GDSL hydrolase family protein</fullName>
    </submittedName>
</protein>
<organism evidence="2 3">
    <name type="scientific">Naasia lichenicola</name>
    <dbReference type="NCBI Taxonomy" id="2565933"/>
    <lineage>
        <taxon>Bacteria</taxon>
        <taxon>Bacillati</taxon>
        <taxon>Actinomycetota</taxon>
        <taxon>Actinomycetes</taxon>
        <taxon>Micrococcales</taxon>
        <taxon>Microbacteriaceae</taxon>
        <taxon>Naasia</taxon>
    </lineage>
</organism>
<dbReference type="InterPro" id="IPR036514">
    <property type="entry name" value="SGNH_hydro_sf"/>
</dbReference>
<dbReference type="InterPro" id="IPR013830">
    <property type="entry name" value="SGNH_hydro"/>
</dbReference>
<keyword evidence="2" id="KW-0378">Hydrolase</keyword>
<name>A0A4S4FR99_9MICO</name>
<accession>A0A4S4FR99</accession>